<keyword evidence="2" id="KW-1185">Reference proteome</keyword>
<name>G9YIW9_9FIRM</name>
<dbReference type="Proteomes" id="UP000005481">
    <property type="component" value="Unassembled WGS sequence"/>
</dbReference>
<organism evidence="1 2">
    <name type="scientific">Anaeroglobus geminatus F0357</name>
    <dbReference type="NCBI Taxonomy" id="861450"/>
    <lineage>
        <taxon>Bacteria</taxon>
        <taxon>Bacillati</taxon>
        <taxon>Bacillota</taxon>
        <taxon>Negativicutes</taxon>
        <taxon>Veillonellales</taxon>
        <taxon>Veillonellaceae</taxon>
        <taxon>Anaeroglobus</taxon>
    </lineage>
</organism>
<dbReference type="EMBL" id="AGCJ01000071">
    <property type="protein sequence ID" value="EHM39262.1"/>
    <property type="molecule type" value="Genomic_DNA"/>
</dbReference>
<dbReference type="AlphaFoldDB" id="G9YIW9"/>
<proteinExistence type="predicted"/>
<protein>
    <submittedName>
        <fullName evidence="1">Uncharacterized protein</fullName>
    </submittedName>
</protein>
<dbReference type="HOGENOM" id="CLU_3264839_0_0_9"/>
<dbReference type="STRING" id="861450.HMPREF0080_01613"/>
<evidence type="ECO:0000313" key="1">
    <source>
        <dbReference type="EMBL" id="EHM39262.1"/>
    </source>
</evidence>
<gene>
    <name evidence="1" type="ORF">HMPREF0080_01613</name>
</gene>
<comment type="caution">
    <text evidence="1">The sequence shown here is derived from an EMBL/GenBank/DDBJ whole genome shotgun (WGS) entry which is preliminary data.</text>
</comment>
<evidence type="ECO:0000313" key="2">
    <source>
        <dbReference type="Proteomes" id="UP000005481"/>
    </source>
</evidence>
<sequence>MPPAQKRGNAFVIAFSLFMYFSGELSRRTKLPKFPCGADFF</sequence>
<accession>G9YIW9</accession>
<reference evidence="1 2" key="1">
    <citation type="submission" date="2011-08" db="EMBL/GenBank/DDBJ databases">
        <authorList>
            <person name="Weinstock G."/>
            <person name="Sodergren E."/>
            <person name="Clifton S."/>
            <person name="Fulton L."/>
            <person name="Fulton B."/>
            <person name="Courtney L."/>
            <person name="Fronick C."/>
            <person name="Harrison M."/>
            <person name="Strong C."/>
            <person name="Farmer C."/>
            <person name="Delahaunty K."/>
            <person name="Markovic C."/>
            <person name="Hall O."/>
            <person name="Minx P."/>
            <person name="Tomlinson C."/>
            <person name="Mitreva M."/>
            <person name="Hou S."/>
            <person name="Chen J."/>
            <person name="Wollam A."/>
            <person name="Pepin K.H."/>
            <person name="Johnson M."/>
            <person name="Bhonagiri V."/>
            <person name="Zhang X."/>
            <person name="Suruliraj S."/>
            <person name="Warren W."/>
            <person name="Chinwalla A."/>
            <person name="Mardis E.R."/>
            <person name="Wilson R.K."/>
        </authorList>
    </citation>
    <scope>NUCLEOTIDE SEQUENCE [LARGE SCALE GENOMIC DNA]</scope>
    <source>
        <strain evidence="1 2">F0357</strain>
    </source>
</reference>